<comment type="caution">
    <text evidence="3">The sequence shown here is derived from an EMBL/GenBank/DDBJ whole genome shotgun (WGS) entry which is preliminary data.</text>
</comment>
<feature type="transmembrane region" description="Helical" evidence="1">
    <location>
        <begin position="103"/>
        <end position="124"/>
    </location>
</feature>
<feature type="transmembrane region" description="Helical" evidence="1">
    <location>
        <begin position="232"/>
        <end position="251"/>
    </location>
</feature>
<dbReference type="Proteomes" id="UP000620124">
    <property type="component" value="Unassembled WGS sequence"/>
</dbReference>
<organism evidence="3 4">
    <name type="scientific">Mycena venus</name>
    <dbReference type="NCBI Taxonomy" id="2733690"/>
    <lineage>
        <taxon>Eukaryota</taxon>
        <taxon>Fungi</taxon>
        <taxon>Dikarya</taxon>
        <taxon>Basidiomycota</taxon>
        <taxon>Agaricomycotina</taxon>
        <taxon>Agaricomycetes</taxon>
        <taxon>Agaricomycetidae</taxon>
        <taxon>Agaricales</taxon>
        <taxon>Marasmiineae</taxon>
        <taxon>Mycenaceae</taxon>
        <taxon>Mycena</taxon>
    </lineage>
</organism>
<dbReference type="AlphaFoldDB" id="A0A8H6YZZ3"/>
<evidence type="ECO:0000313" key="4">
    <source>
        <dbReference type="Proteomes" id="UP000620124"/>
    </source>
</evidence>
<evidence type="ECO:0000259" key="2">
    <source>
        <dbReference type="Pfam" id="PF20151"/>
    </source>
</evidence>
<feature type="transmembrane region" description="Helical" evidence="1">
    <location>
        <begin position="131"/>
        <end position="154"/>
    </location>
</feature>
<keyword evidence="1" id="KW-0472">Membrane</keyword>
<name>A0A8H6YZZ3_9AGAR</name>
<feature type="domain" description="DUF6533" evidence="2">
    <location>
        <begin position="30"/>
        <end position="72"/>
    </location>
</feature>
<gene>
    <name evidence="3" type="ORF">MVEN_00167400</name>
</gene>
<feature type="transmembrane region" description="Helical" evidence="1">
    <location>
        <begin position="183"/>
        <end position="204"/>
    </location>
</feature>
<reference evidence="3" key="1">
    <citation type="submission" date="2020-05" db="EMBL/GenBank/DDBJ databases">
        <title>Mycena genomes resolve the evolution of fungal bioluminescence.</title>
        <authorList>
            <person name="Tsai I.J."/>
        </authorList>
    </citation>
    <scope>NUCLEOTIDE SEQUENCE</scope>
    <source>
        <strain evidence="3">CCC161011</strain>
    </source>
</reference>
<accession>A0A8H6YZZ3</accession>
<protein>
    <recommendedName>
        <fullName evidence="2">DUF6533 domain-containing protein</fullName>
    </recommendedName>
</protein>
<dbReference type="OrthoDB" id="3037019at2759"/>
<dbReference type="EMBL" id="JACAZI010000002">
    <property type="protein sequence ID" value="KAF7368444.1"/>
    <property type="molecule type" value="Genomic_DNA"/>
</dbReference>
<keyword evidence="4" id="KW-1185">Reference proteome</keyword>
<evidence type="ECO:0000256" key="1">
    <source>
        <dbReference type="SAM" id="Phobius"/>
    </source>
</evidence>
<keyword evidence="1" id="KW-0812">Transmembrane</keyword>
<dbReference type="Pfam" id="PF20151">
    <property type="entry name" value="DUF6533"/>
    <property type="match status" value="1"/>
</dbReference>
<evidence type="ECO:0000313" key="3">
    <source>
        <dbReference type="EMBL" id="KAF7368444.1"/>
    </source>
</evidence>
<feature type="transmembrane region" description="Helical" evidence="1">
    <location>
        <begin position="30"/>
        <end position="52"/>
    </location>
</feature>
<feature type="transmembrane region" description="Helical" evidence="1">
    <location>
        <begin position="257"/>
        <end position="278"/>
    </location>
</feature>
<feature type="transmembrane region" description="Helical" evidence="1">
    <location>
        <begin position="64"/>
        <end position="83"/>
    </location>
</feature>
<sequence length="305" mass="33862">MPGPVLVYGVGNYTVEEAIQNTSITTTSNYVLYSIACLLVYEVFTSLDDEVARVWALKWRLPKLLFIFNRYIIRAVLISLWILENYLGTSSEFCGIYSYLQMIPLRLAILAAQALVVIRVWAIYNNSWLIFWVRAILYTFEVVGVTLCVVVATLDTEAAVQPAPLGCGLVSRSGNLLSRYATAIWFAPICFEFIIIVLTVAKLFPQWEWGGKGRLLGSAGNPTVDVLARDSLIYFGFIFTCTLITAIMDAFTFSHPYHSILLGPMAAVSCIAVSRMMINIGTPLDKLTSAGAMSDLLFAEHTPHE</sequence>
<dbReference type="InterPro" id="IPR045340">
    <property type="entry name" value="DUF6533"/>
</dbReference>
<proteinExistence type="predicted"/>
<keyword evidence="1" id="KW-1133">Transmembrane helix</keyword>